<dbReference type="EMBL" id="CM016557">
    <property type="protein sequence ID" value="TKW09960.1"/>
    <property type="molecule type" value="Genomic_DNA"/>
</dbReference>
<proteinExistence type="predicted"/>
<gene>
    <name evidence="2" type="ORF">SEVIR_6G136108v2</name>
</gene>
<dbReference type="Gramene" id="TKW09960">
    <property type="protein sequence ID" value="TKW09960"/>
    <property type="gene ID" value="SEVIR_6G136108v2"/>
</dbReference>
<accession>A0A4U6U323</accession>
<feature type="region of interest" description="Disordered" evidence="1">
    <location>
        <begin position="120"/>
        <end position="142"/>
    </location>
</feature>
<dbReference type="AlphaFoldDB" id="A0A4U6U323"/>
<dbReference type="Proteomes" id="UP000298652">
    <property type="component" value="Chromosome 6"/>
</dbReference>
<organism evidence="2 3">
    <name type="scientific">Setaria viridis</name>
    <name type="common">Green bristlegrass</name>
    <name type="synonym">Setaria italica subsp. viridis</name>
    <dbReference type="NCBI Taxonomy" id="4556"/>
    <lineage>
        <taxon>Eukaryota</taxon>
        <taxon>Viridiplantae</taxon>
        <taxon>Streptophyta</taxon>
        <taxon>Embryophyta</taxon>
        <taxon>Tracheophyta</taxon>
        <taxon>Spermatophyta</taxon>
        <taxon>Magnoliopsida</taxon>
        <taxon>Liliopsida</taxon>
        <taxon>Poales</taxon>
        <taxon>Poaceae</taxon>
        <taxon>PACMAD clade</taxon>
        <taxon>Panicoideae</taxon>
        <taxon>Panicodae</taxon>
        <taxon>Paniceae</taxon>
        <taxon>Cenchrinae</taxon>
        <taxon>Setaria</taxon>
    </lineage>
</organism>
<reference evidence="2" key="1">
    <citation type="submission" date="2019-03" db="EMBL/GenBank/DDBJ databases">
        <title>WGS assembly of Setaria viridis.</title>
        <authorList>
            <person name="Huang P."/>
            <person name="Jenkins J."/>
            <person name="Grimwood J."/>
            <person name="Barry K."/>
            <person name="Healey A."/>
            <person name="Mamidi S."/>
            <person name="Sreedasyam A."/>
            <person name="Shu S."/>
            <person name="Feldman M."/>
            <person name="Wu J."/>
            <person name="Yu Y."/>
            <person name="Chen C."/>
            <person name="Johnson J."/>
            <person name="Rokhsar D."/>
            <person name="Baxter I."/>
            <person name="Schmutz J."/>
            <person name="Brutnell T."/>
            <person name="Kellogg E."/>
        </authorList>
    </citation>
    <scope>NUCLEOTIDE SEQUENCE [LARGE SCALE GENOMIC DNA]</scope>
</reference>
<evidence type="ECO:0000313" key="3">
    <source>
        <dbReference type="Proteomes" id="UP000298652"/>
    </source>
</evidence>
<evidence type="ECO:0000256" key="1">
    <source>
        <dbReference type="SAM" id="MobiDB-lite"/>
    </source>
</evidence>
<evidence type="ECO:0000313" key="2">
    <source>
        <dbReference type="EMBL" id="TKW09960.1"/>
    </source>
</evidence>
<protein>
    <submittedName>
        <fullName evidence="2">Uncharacterized protein</fullName>
    </submittedName>
</protein>
<name>A0A4U6U323_SETVI</name>
<sequence length="252" mass="26949">MTQRRPLRFHPSRASRFALRWIVCREPPRAVRCASSSPALPGWPSGLPLARLLLLARPAPPPPPAILLSSTRSPCFAAAAAVSPRLGLPAPPPLLGRPTPPPPPAILLSSARSPCAAAAARHPPPLLGRPAQPAPSARHPPRLGLPAQPAPPALLLLSSVALRSRHSCPPLLPVVAPSSGTWRQRARHCWLIGKMHGRSYRRKLVILKGRAPRSVNLGKLTREEIEKELMSTGLSSEAVLCADLAIWLSLSI</sequence>
<keyword evidence="3" id="KW-1185">Reference proteome</keyword>